<dbReference type="EC" id="3.1.1.-" evidence="3"/>
<evidence type="ECO:0000256" key="3">
    <source>
        <dbReference type="RuleBase" id="RU361235"/>
    </source>
</evidence>
<sequence>MGATAPLTVPTTSGRVRGFEERGVRAWHGIRYGRVEARFTPPVPERAAADVVDATRFGPISWQLQMISGGGQARGRIGRVPQESEDCLVLNVWAPADVDAPCPVLVWLHAGGGSSGSGCQVENPHVYAAEHGCVVVSLNWRLGPWGALDPGLESSANLGVRDQLLALRWLRDNIAAFGGDPDNLTLFGVSSGGTAVAGLLAVPSARPLFRRCAVYSGGGRLMSAEEMAEFADRFRTTAARVSDAITDLRTVPNVALRHIHNQLVAEHGFFGYRPYVDGELVPSTVVDALAGSAQTGLELLISVTAEEAAFLYYAPEPQTDQWYERNIPDPVPGLDRDEKVRALTKRLFHDPAERMSQAAAGSGAAVWRQLYDYHPTNTECAPRLPEAERRAHHAVDLKSLFYSAADETNTEADREVAVRVQRSLASFARTGDPGWKQWLPDRFDQIVAADTDQRREARATA</sequence>
<dbReference type="InterPro" id="IPR050309">
    <property type="entry name" value="Type-B_Carboxylest/Lipase"/>
</dbReference>
<accession>A0A4U0S3Y1</accession>
<feature type="domain" description="Carboxylesterase type B" evidence="4">
    <location>
        <begin position="336"/>
        <end position="435"/>
    </location>
</feature>
<keyword evidence="2 3" id="KW-0378">Hydrolase</keyword>
<dbReference type="SUPFAM" id="SSF53474">
    <property type="entry name" value="alpha/beta-Hydrolases"/>
    <property type="match status" value="1"/>
</dbReference>
<dbReference type="InterPro" id="IPR029058">
    <property type="entry name" value="AB_hydrolase_fold"/>
</dbReference>
<dbReference type="Proteomes" id="UP000305778">
    <property type="component" value="Unassembled WGS sequence"/>
</dbReference>
<keyword evidence="6" id="KW-1185">Reference proteome</keyword>
<dbReference type="Gene3D" id="3.40.50.1820">
    <property type="entry name" value="alpha/beta hydrolase"/>
    <property type="match status" value="1"/>
</dbReference>
<dbReference type="Pfam" id="PF00135">
    <property type="entry name" value="COesterase"/>
    <property type="match status" value="2"/>
</dbReference>
<evidence type="ECO:0000313" key="6">
    <source>
        <dbReference type="Proteomes" id="UP000305778"/>
    </source>
</evidence>
<dbReference type="RefSeq" id="WP_136728731.1">
    <property type="nucleotide sequence ID" value="NZ_SUMC01000060.1"/>
</dbReference>
<protein>
    <recommendedName>
        <fullName evidence="3">Carboxylic ester hydrolase</fullName>
        <ecNumber evidence="3">3.1.1.-</ecNumber>
    </recommendedName>
</protein>
<evidence type="ECO:0000259" key="4">
    <source>
        <dbReference type="Pfam" id="PF00135"/>
    </source>
</evidence>
<proteinExistence type="inferred from homology"/>
<evidence type="ECO:0000313" key="5">
    <source>
        <dbReference type="EMBL" id="TKA02928.1"/>
    </source>
</evidence>
<dbReference type="AlphaFoldDB" id="A0A4U0S3Y1"/>
<dbReference type="GO" id="GO:0016787">
    <property type="term" value="F:hydrolase activity"/>
    <property type="evidence" value="ECO:0007669"/>
    <property type="project" value="UniProtKB-KW"/>
</dbReference>
<name>A0A4U0S3Y1_9ACTN</name>
<dbReference type="EMBL" id="SUMC01000060">
    <property type="protein sequence ID" value="TKA02928.1"/>
    <property type="molecule type" value="Genomic_DNA"/>
</dbReference>
<feature type="domain" description="Carboxylesterase type B" evidence="4">
    <location>
        <begin position="8"/>
        <end position="314"/>
    </location>
</feature>
<dbReference type="InterPro" id="IPR019826">
    <property type="entry name" value="Carboxylesterase_B_AS"/>
</dbReference>
<dbReference type="OrthoDB" id="3199405at2"/>
<gene>
    <name evidence="5" type="ORF">FCI23_37965</name>
</gene>
<evidence type="ECO:0000256" key="1">
    <source>
        <dbReference type="ARBA" id="ARBA00005964"/>
    </source>
</evidence>
<evidence type="ECO:0000256" key="2">
    <source>
        <dbReference type="ARBA" id="ARBA00022801"/>
    </source>
</evidence>
<organism evidence="5 6">
    <name type="scientific">Actinacidiphila oryziradicis</name>
    <dbReference type="NCBI Taxonomy" id="2571141"/>
    <lineage>
        <taxon>Bacteria</taxon>
        <taxon>Bacillati</taxon>
        <taxon>Actinomycetota</taxon>
        <taxon>Actinomycetes</taxon>
        <taxon>Kitasatosporales</taxon>
        <taxon>Streptomycetaceae</taxon>
        <taxon>Actinacidiphila</taxon>
    </lineage>
</organism>
<reference evidence="5 6" key="1">
    <citation type="submission" date="2019-04" db="EMBL/GenBank/DDBJ databases">
        <title>Streptomyces oryziradicis sp. nov., a novel actinomycete isolated from rhizosphere soil of rice (Oryza sativa L.).</title>
        <authorList>
            <person name="Li C."/>
        </authorList>
    </citation>
    <scope>NUCLEOTIDE SEQUENCE [LARGE SCALE GENOMIC DNA]</scope>
    <source>
        <strain evidence="5 6">NEAU-C40</strain>
    </source>
</reference>
<dbReference type="InterPro" id="IPR002018">
    <property type="entry name" value="CarbesteraseB"/>
</dbReference>
<comment type="similarity">
    <text evidence="1 3">Belongs to the type-B carboxylesterase/lipase family.</text>
</comment>
<dbReference type="PANTHER" id="PTHR11559">
    <property type="entry name" value="CARBOXYLESTERASE"/>
    <property type="match status" value="1"/>
</dbReference>
<dbReference type="PROSITE" id="PS00122">
    <property type="entry name" value="CARBOXYLESTERASE_B_1"/>
    <property type="match status" value="1"/>
</dbReference>
<comment type="caution">
    <text evidence="5">The sequence shown here is derived from an EMBL/GenBank/DDBJ whole genome shotgun (WGS) entry which is preliminary data.</text>
</comment>